<protein>
    <recommendedName>
        <fullName evidence="15">Peptidase M1 leukotriene A4 hydrolase/aminopeptidase C-terminal domain-containing protein</fullName>
    </recommendedName>
</protein>
<feature type="active site" description="Proton donor" evidence="12">
    <location>
        <position position="419"/>
    </location>
</feature>
<evidence type="ECO:0000256" key="8">
    <source>
        <dbReference type="ARBA" id="ARBA00022801"/>
    </source>
</evidence>
<feature type="binding site" evidence="13">
    <location>
        <begin position="173"/>
        <end position="175"/>
    </location>
    <ligand>
        <name>a peptide</name>
        <dbReference type="ChEBI" id="CHEBI:60466"/>
    </ligand>
</feature>
<keyword evidence="5" id="KW-0325">Glycoprotein</keyword>
<evidence type="ECO:0000256" key="2">
    <source>
        <dbReference type="ARBA" id="ARBA00004609"/>
    </source>
</evidence>
<dbReference type="Gene3D" id="1.25.40.320">
    <property type="entry name" value="Peptidase M1, leukotriene A4 hydrolase/aminopeptidase C-terminal domain"/>
    <property type="match status" value="1"/>
</dbReference>
<dbReference type="GO" id="GO:0098552">
    <property type="term" value="C:side of membrane"/>
    <property type="evidence" value="ECO:0007669"/>
    <property type="project" value="UniProtKB-KW"/>
</dbReference>
<dbReference type="InterPro" id="IPR042097">
    <property type="entry name" value="Aminopeptidase_N-like_N_sf"/>
</dbReference>
<proteinExistence type="inferred from homology"/>
<keyword evidence="17" id="KW-1185">Reference proteome</keyword>
<dbReference type="SUPFAM" id="SSF55486">
    <property type="entry name" value="Metalloproteases ('zincins'), catalytic domain"/>
    <property type="match status" value="1"/>
</dbReference>
<keyword evidence="8" id="KW-0378">Hydrolase</keyword>
<dbReference type="InterPro" id="IPR001930">
    <property type="entry name" value="Peptidase_M1"/>
</dbReference>
<feature type="domain" description="Peptidase M1 leukotriene A4 hydrolase/aminopeptidase C-terminal" evidence="15">
    <location>
        <begin position="501"/>
        <end position="647"/>
    </location>
</feature>
<dbReference type="Pfam" id="PF09127">
    <property type="entry name" value="Leuk-A4-hydro_C"/>
    <property type="match status" value="1"/>
</dbReference>
<dbReference type="GO" id="GO:0006508">
    <property type="term" value="P:proteolysis"/>
    <property type="evidence" value="ECO:0007669"/>
    <property type="project" value="UniProtKB-KW"/>
</dbReference>
<dbReference type="InterPro" id="IPR049980">
    <property type="entry name" value="LTA4H_cat"/>
</dbReference>
<feature type="binding site" evidence="13">
    <location>
        <begin position="603"/>
        <end position="605"/>
    </location>
    <ligand>
        <name>a peptide</name>
        <dbReference type="ChEBI" id="CHEBI:60466"/>
    </ligand>
</feature>
<sequence>MRKETILFVATSLLVALLGTFLNNSYFQLIPPKLSKNMAGLSPLDPSSYSRPEIAIVTNIELNLSVSFEKKIFTGFVDLHVQKVQEGADEVILDSKDLNITKILETELNTEVKYTIDEPFGEFGSKLTVELPNKNSKDYVFRIEYETSANASGLQWLSPDQTSGKKHPYLFSQFQAVHARSFLPCQDTPGVKNKYAATISAPPQLTVLMSAIRDRTRELHDGKLFHFVQDVPIPSYLIAIAIGALESRKIGPRSHVWAEEEIIEQSAFEFANTEHQLQTAESICGPYVWGIYDLLVLPPSFPFGGMENPCLTFVTPTLLAGDRSLVNVVAHEIAHSWTGNLITNRNFEHFWLNEGFTVFIERKILGRLLSPQDQDFQAMEGLAELKDAVKRLGADSPLTRLVVDLKGLHPDDAFSTVPYEKGQTFLRYLEEAVGGPSVFEPFLRKYFDTYKYESIDTVDFKTFFIKEFCPCGKDNKVKQIDWDLWLYGTGLPPYIPDYDKTVGEISIHLFETLSSWNETAEPTPVIADDVKYMSASQIIYFLQLVLDAPTVWSILKLTEIQRIFELEKNKNSEIKLRWLRICMKSQWEEKIADVLFWLNEVGRMKYVRPLYRDLYAWESARYKAIENFKANKKYMMHVSAYTVEKDLHLNE</sequence>
<keyword evidence="7 14" id="KW-0479">Metal-binding</keyword>
<dbReference type="InterPro" id="IPR027268">
    <property type="entry name" value="Peptidase_M4/M1_CTD_sf"/>
</dbReference>
<keyword evidence="11" id="KW-0449">Lipoprotein</keyword>
<dbReference type="AlphaFoldDB" id="A0ABD2P3F2"/>
<evidence type="ECO:0000256" key="6">
    <source>
        <dbReference type="ARBA" id="ARBA00022670"/>
    </source>
</evidence>
<dbReference type="SUPFAM" id="SSF48371">
    <property type="entry name" value="ARM repeat"/>
    <property type="match status" value="1"/>
</dbReference>
<name>A0ABD2P3F2_9CUCU</name>
<dbReference type="InterPro" id="IPR016024">
    <property type="entry name" value="ARM-type_fold"/>
</dbReference>
<evidence type="ECO:0000256" key="10">
    <source>
        <dbReference type="ARBA" id="ARBA00023049"/>
    </source>
</evidence>
<dbReference type="SMART" id="SM01263">
    <property type="entry name" value="Leuk-A4-hydro_C"/>
    <property type="match status" value="1"/>
</dbReference>
<comment type="cofactor">
    <cofactor evidence="14">
        <name>Zn(2+)</name>
        <dbReference type="ChEBI" id="CHEBI:29105"/>
    </cofactor>
    <text evidence="14">Binds 1 zinc ion per subunit.</text>
</comment>
<evidence type="ECO:0000259" key="15">
    <source>
        <dbReference type="SMART" id="SM01263"/>
    </source>
</evidence>
<reference evidence="16 17" key="1">
    <citation type="journal article" date="2021" name="BMC Biol.">
        <title>Horizontally acquired antibacterial genes associated with adaptive radiation of ladybird beetles.</title>
        <authorList>
            <person name="Li H.S."/>
            <person name="Tang X.F."/>
            <person name="Huang Y.H."/>
            <person name="Xu Z.Y."/>
            <person name="Chen M.L."/>
            <person name="Du X.Y."/>
            <person name="Qiu B.Y."/>
            <person name="Chen P.T."/>
            <person name="Zhang W."/>
            <person name="Slipinski A."/>
            <person name="Escalona H.E."/>
            <person name="Waterhouse R.M."/>
            <person name="Zwick A."/>
            <person name="Pang H."/>
        </authorList>
    </citation>
    <scope>NUCLEOTIDE SEQUENCE [LARGE SCALE GENOMIC DNA]</scope>
    <source>
        <strain evidence="16">SYSU2018</strain>
    </source>
</reference>
<dbReference type="Gene3D" id="3.30.2010.30">
    <property type="match status" value="1"/>
</dbReference>
<comment type="caution">
    <text evidence="16">The sequence shown here is derived from an EMBL/GenBank/DDBJ whole genome shotgun (WGS) entry which is preliminary data.</text>
</comment>
<dbReference type="GO" id="GO:0005886">
    <property type="term" value="C:plasma membrane"/>
    <property type="evidence" value="ECO:0007669"/>
    <property type="project" value="UniProtKB-SubCell"/>
</dbReference>
<evidence type="ECO:0000313" key="17">
    <source>
        <dbReference type="Proteomes" id="UP001516400"/>
    </source>
</evidence>
<comment type="similarity">
    <text evidence="3">Belongs to the peptidase M1 family.</text>
</comment>
<dbReference type="InterPro" id="IPR015211">
    <property type="entry name" value="Peptidase_M1_C"/>
</dbReference>
<dbReference type="FunFam" id="1.10.390.10:FF:000003">
    <property type="entry name" value="Leukotriene A(4) hydrolase"/>
    <property type="match status" value="1"/>
</dbReference>
<dbReference type="FunFam" id="3.30.2010.30:FF:000001">
    <property type="entry name" value="Leukotriene A(4) hydrolase"/>
    <property type="match status" value="1"/>
</dbReference>
<evidence type="ECO:0000256" key="9">
    <source>
        <dbReference type="ARBA" id="ARBA00022833"/>
    </source>
</evidence>
<keyword evidence="5" id="KW-0336">GPI-anchor</keyword>
<dbReference type="InterPro" id="IPR045357">
    <property type="entry name" value="Aminopeptidase_N-like_N"/>
</dbReference>
<gene>
    <name evidence="16" type="ORF">HHI36_000040</name>
</gene>
<keyword evidence="6" id="KW-0645">Protease</keyword>
<dbReference type="Pfam" id="PF17900">
    <property type="entry name" value="Peptidase_M1_N"/>
    <property type="match status" value="1"/>
</dbReference>
<feature type="binding site" evidence="14">
    <location>
        <position position="354"/>
    </location>
    <ligand>
        <name>Zn(2+)</name>
        <dbReference type="ChEBI" id="CHEBI:29105"/>
        <note>catalytic</note>
    </ligand>
</feature>
<keyword evidence="10" id="KW-0482">Metalloprotease</keyword>
<dbReference type="EMBL" id="JABFTP020000185">
    <property type="protein sequence ID" value="KAL3285508.1"/>
    <property type="molecule type" value="Genomic_DNA"/>
</dbReference>
<feature type="active site" description="Proton acceptor" evidence="12">
    <location>
        <position position="332"/>
    </location>
</feature>
<evidence type="ECO:0000256" key="13">
    <source>
        <dbReference type="PIRSR" id="PIRSR634015-2"/>
    </source>
</evidence>
<evidence type="ECO:0000256" key="1">
    <source>
        <dbReference type="ARBA" id="ARBA00004496"/>
    </source>
</evidence>
<dbReference type="Gene3D" id="2.60.40.1730">
    <property type="entry name" value="tricorn interacting facor f3 domain"/>
    <property type="match status" value="1"/>
</dbReference>
<keyword evidence="5" id="KW-0472">Membrane</keyword>
<dbReference type="GO" id="GO:0005737">
    <property type="term" value="C:cytoplasm"/>
    <property type="evidence" value="ECO:0007669"/>
    <property type="project" value="UniProtKB-SubCell"/>
</dbReference>
<dbReference type="CDD" id="cd09599">
    <property type="entry name" value="M1_LTA4H"/>
    <property type="match status" value="1"/>
</dbReference>
<evidence type="ECO:0000256" key="5">
    <source>
        <dbReference type="ARBA" id="ARBA00022622"/>
    </source>
</evidence>
<evidence type="ECO:0000256" key="7">
    <source>
        <dbReference type="ARBA" id="ARBA00022723"/>
    </source>
</evidence>
<evidence type="ECO:0000256" key="12">
    <source>
        <dbReference type="PIRSR" id="PIRSR634015-1"/>
    </source>
</evidence>
<dbReference type="Gene3D" id="1.10.390.10">
    <property type="entry name" value="Neutral Protease Domain 2"/>
    <property type="match status" value="1"/>
</dbReference>
<dbReference type="PANTHER" id="PTHR45726:SF3">
    <property type="entry name" value="LEUKOTRIENE A-4 HYDROLASE"/>
    <property type="match status" value="1"/>
</dbReference>
<dbReference type="InterPro" id="IPR034015">
    <property type="entry name" value="M1_LTA4H"/>
</dbReference>
<dbReference type="FunFam" id="2.60.40.1730:FF:000004">
    <property type="entry name" value="Leukotriene A(4) hydrolase"/>
    <property type="match status" value="1"/>
</dbReference>
<dbReference type="SUPFAM" id="SSF63737">
    <property type="entry name" value="Leukotriene A4 hydrolase N-terminal domain"/>
    <property type="match status" value="1"/>
</dbReference>
<dbReference type="GO" id="GO:0046872">
    <property type="term" value="F:metal ion binding"/>
    <property type="evidence" value="ECO:0007669"/>
    <property type="project" value="UniProtKB-KW"/>
</dbReference>
<dbReference type="InterPro" id="IPR014782">
    <property type="entry name" value="Peptidase_M1_dom"/>
</dbReference>
<feature type="binding site" evidence="13">
    <location>
        <begin position="302"/>
        <end position="307"/>
    </location>
    <ligand>
        <name>a peptide</name>
        <dbReference type="ChEBI" id="CHEBI:60466"/>
    </ligand>
</feature>
<feature type="binding site" evidence="14">
    <location>
        <position position="331"/>
    </location>
    <ligand>
        <name>Zn(2+)</name>
        <dbReference type="ChEBI" id="CHEBI:29105"/>
        <note>catalytic</note>
    </ligand>
</feature>
<comment type="subcellular location">
    <subcellularLocation>
        <location evidence="2">Cell membrane</location>
        <topology evidence="2">Lipid-anchor</topology>
        <topology evidence="2">GPI-anchor</topology>
    </subcellularLocation>
    <subcellularLocation>
        <location evidence="1">Cytoplasm</location>
    </subcellularLocation>
</comment>
<evidence type="ECO:0000256" key="3">
    <source>
        <dbReference type="ARBA" id="ARBA00010136"/>
    </source>
</evidence>
<dbReference type="Pfam" id="PF01433">
    <property type="entry name" value="Peptidase_M1"/>
    <property type="match status" value="1"/>
</dbReference>
<dbReference type="InterPro" id="IPR038502">
    <property type="entry name" value="M1_LTA-4_hydro/amino_C_sf"/>
</dbReference>
<dbReference type="PRINTS" id="PR00756">
    <property type="entry name" value="ALADIPTASE"/>
</dbReference>
<dbReference type="Proteomes" id="UP001516400">
    <property type="component" value="Unassembled WGS sequence"/>
</dbReference>
<keyword evidence="4" id="KW-0963">Cytoplasm</keyword>
<evidence type="ECO:0000313" key="16">
    <source>
        <dbReference type="EMBL" id="KAL3285508.1"/>
    </source>
</evidence>
<accession>A0ABD2P3F2</accession>
<organism evidence="16 17">
    <name type="scientific">Cryptolaemus montrouzieri</name>
    <dbReference type="NCBI Taxonomy" id="559131"/>
    <lineage>
        <taxon>Eukaryota</taxon>
        <taxon>Metazoa</taxon>
        <taxon>Ecdysozoa</taxon>
        <taxon>Arthropoda</taxon>
        <taxon>Hexapoda</taxon>
        <taxon>Insecta</taxon>
        <taxon>Pterygota</taxon>
        <taxon>Neoptera</taxon>
        <taxon>Endopterygota</taxon>
        <taxon>Coleoptera</taxon>
        <taxon>Polyphaga</taxon>
        <taxon>Cucujiformia</taxon>
        <taxon>Coccinelloidea</taxon>
        <taxon>Coccinellidae</taxon>
        <taxon>Scymninae</taxon>
        <taxon>Scymnini</taxon>
        <taxon>Cryptolaemus</taxon>
    </lineage>
</organism>
<dbReference type="PANTHER" id="PTHR45726">
    <property type="entry name" value="LEUKOTRIENE A-4 HYDROLASE"/>
    <property type="match status" value="1"/>
</dbReference>
<evidence type="ECO:0000256" key="14">
    <source>
        <dbReference type="PIRSR" id="PIRSR634015-3"/>
    </source>
</evidence>
<evidence type="ECO:0000256" key="4">
    <source>
        <dbReference type="ARBA" id="ARBA00022490"/>
    </source>
</evidence>
<feature type="binding site" evidence="14">
    <location>
        <position position="335"/>
    </location>
    <ligand>
        <name>Zn(2+)</name>
        <dbReference type="ChEBI" id="CHEBI:29105"/>
        <note>catalytic</note>
    </ligand>
</feature>
<keyword evidence="9 14" id="KW-0862">Zinc</keyword>
<evidence type="ECO:0000256" key="11">
    <source>
        <dbReference type="ARBA" id="ARBA00023288"/>
    </source>
</evidence>
<dbReference type="GO" id="GO:0008237">
    <property type="term" value="F:metallopeptidase activity"/>
    <property type="evidence" value="ECO:0007669"/>
    <property type="project" value="UniProtKB-KW"/>
</dbReference>